<feature type="transmembrane region" description="Helical" evidence="9">
    <location>
        <begin position="285"/>
        <end position="305"/>
    </location>
</feature>
<dbReference type="GO" id="GO:0008299">
    <property type="term" value="P:isoprenoid biosynthetic process"/>
    <property type="evidence" value="ECO:0007669"/>
    <property type="project" value="UniProtKB-UniRule"/>
</dbReference>
<dbReference type="CDD" id="cd13959">
    <property type="entry name" value="PT_UbiA_COQ2"/>
    <property type="match status" value="1"/>
</dbReference>
<comment type="pathway">
    <text evidence="9">Cofactor biosynthesis; ubiquinone biosynthesis.</text>
</comment>
<gene>
    <name evidence="10" type="ORF">OBBRIDRAFT_806060</name>
</gene>
<dbReference type="InterPro" id="IPR044878">
    <property type="entry name" value="UbiA_sf"/>
</dbReference>
<evidence type="ECO:0000256" key="6">
    <source>
        <dbReference type="ARBA" id="ARBA00022692"/>
    </source>
</evidence>
<proteinExistence type="inferred from homology"/>
<dbReference type="Proteomes" id="UP000250043">
    <property type="component" value="Unassembled WGS sequence"/>
</dbReference>
<evidence type="ECO:0000256" key="2">
    <source>
        <dbReference type="ARBA" id="ARBA00004141"/>
    </source>
</evidence>
<dbReference type="Pfam" id="PF01040">
    <property type="entry name" value="UbiA"/>
    <property type="match status" value="1"/>
</dbReference>
<dbReference type="GO" id="GO:0005743">
    <property type="term" value="C:mitochondrial inner membrane"/>
    <property type="evidence" value="ECO:0007669"/>
    <property type="project" value="UniProtKB-SubCell"/>
</dbReference>
<name>A0A8E2ASR4_9APHY</name>
<dbReference type="PANTHER" id="PTHR11048:SF28">
    <property type="entry name" value="4-HYDROXYBENZOATE POLYPRENYLTRANSFERASE, MITOCHONDRIAL"/>
    <property type="match status" value="1"/>
</dbReference>
<feature type="transmembrane region" description="Helical" evidence="9">
    <location>
        <begin position="132"/>
        <end position="149"/>
    </location>
</feature>
<feature type="transmembrane region" description="Helical" evidence="9">
    <location>
        <begin position="181"/>
        <end position="204"/>
    </location>
</feature>
<keyword evidence="9" id="KW-0414">Isoprene biosynthesis</keyword>
<dbReference type="GO" id="GO:0008412">
    <property type="term" value="F:4-hydroxybenzoate polyprenyltransferase activity"/>
    <property type="evidence" value="ECO:0007669"/>
    <property type="project" value="UniProtKB-EC"/>
</dbReference>
<comment type="catalytic activity">
    <reaction evidence="9">
        <text>an all-trans-polyprenyl diphosphate + 4-hydroxybenzoate = a 4-hydroxy-3-(all-trans-polyprenyl)benzoate + diphosphate</text>
        <dbReference type="Rhea" id="RHEA:44504"/>
        <dbReference type="Rhea" id="RHEA-COMP:9514"/>
        <dbReference type="Rhea" id="RHEA-COMP:9564"/>
        <dbReference type="ChEBI" id="CHEBI:17879"/>
        <dbReference type="ChEBI" id="CHEBI:33019"/>
        <dbReference type="ChEBI" id="CHEBI:58914"/>
        <dbReference type="ChEBI" id="CHEBI:78396"/>
        <dbReference type="EC" id="2.5.1.39"/>
    </reaction>
</comment>
<evidence type="ECO:0000256" key="4">
    <source>
        <dbReference type="ARBA" id="ARBA00005985"/>
    </source>
</evidence>
<protein>
    <recommendedName>
        <fullName evidence="9">4-hydroxybenzoate polyprenyltransferase, mitochondrial</fullName>
        <shortName evidence="9">4-HB polyprenyltransferase</shortName>
        <ecNumber evidence="9">2.5.1.39</ecNumber>
    </recommendedName>
    <alternativeName>
        <fullName evidence="9">Para-hydroxybenzoate--polyprenyltransferase</fullName>
        <shortName evidence="9">PHB:PPT</shortName>
        <shortName evidence="9">PHB:polyprenyltransferase</shortName>
    </alternativeName>
</protein>
<feature type="transmembrane region" description="Helical" evidence="9">
    <location>
        <begin position="225"/>
        <end position="246"/>
    </location>
</feature>
<dbReference type="InterPro" id="IPR000537">
    <property type="entry name" value="UbiA_prenyltransferase"/>
</dbReference>
<keyword evidence="8 9" id="KW-0472">Membrane</keyword>
<comment type="subcellular location">
    <subcellularLocation>
        <location evidence="2">Membrane</location>
        <topology evidence="2">Multi-pass membrane protein</topology>
    </subcellularLocation>
    <subcellularLocation>
        <location evidence="9">Mitochondrion inner membrane</location>
        <topology evidence="9">Multi-pass membrane protein</topology>
        <orientation evidence="9">Matrix side</orientation>
    </subcellularLocation>
</comment>
<comment type="similarity">
    <text evidence="4 9">Belongs to the UbiA prenyltransferase family.</text>
</comment>
<organism evidence="10 11">
    <name type="scientific">Obba rivulosa</name>
    <dbReference type="NCBI Taxonomy" id="1052685"/>
    <lineage>
        <taxon>Eukaryota</taxon>
        <taxon>Fungi</taxon>
        <taxon>Dikarya</taxon>
        <taxon>Basidiomycota</taxon>
        <taxon>Agaricomycotina</taxon>
        <taxon>Agaricomycetes</taxon>
        <taxon>Polyporales</taxon>
        <taxon>Gelatoporiaceae</taxon>
        <taxon>Obba</taxon>
    </lineage>
</organism>
<dbReference type="UniPathway" id="UPA00232"/>
<keyword evidence="11" id="KW-1185">Reference proteome</keyword>
<comment type="cofactor">
    <cofactor evidence="1 9">
        <name>Mg(2+)</name>
        <dbReference type="ChEBI" id="CHEBI:18420"/>
    </cofactor>
</comment>
<dbReference type="FunFam" id="1.10.357.140:FF:000008">
    <property type="entry name" value="4-hydroxybenzoate octaprenyltransferase"/>
    <property type="match status" value="1"/>
</dbReference>
<evidence type="ECO:0000256" key="3">
    <source>
        <dbReference type="ARBA" id="ARBA00005179"/>
    </source>
</evidence>
<evidence type="ECO:0000256" key="9">
    <source>
        <dbReference type="HAMAP-Rule" id="MF_03189"/>
    </source>
</evidence>
<feature type="transmembrane region" description="Helical" evidence="9">
    <location>
        <begin position="64"/>
        <end position="84"/>
    </location>
</feature>
<dbReference type="PANTHER" id="PTHR11048">
    <property type="entry name" value="PRENYLTRANSFERASES"/>
    <property type="match status" value="1"/>
</dbReference>
<keyword evidence="9" id="KW-0831">Ubiquinone biosynthesis</keyword>
<dbReference type="InterPro" id="IPR039653">
    <property type="entry name" value="Prenyltransferase"/>
</dbReference>
<feature type="transmembrane region" description="Helical" evidence="9">
    <location>
        <begin position="105"/>
        <end position="126"/>
    </location>
</feature>
<keyword evidence="6 9" id="KW-0812">Transmembrane</keyword>
<evidence type="ECO:0000256" key="5">
    <source>
        <dbReference type="ARBA" id="ARBA00022679"/>
    </source>
</evidence>
<keyword evidence="9" id="KW-0496">Mitochondrion</keyword>
<dbReference type="OrthoDB" id="18170at2759"/>
<dbReference type="HAMAP" id="MF_01635">
    <property type="entry name" value="UbiA"/>
    <property type="match status" value="1"/>
</dbReference>
<feature type="transmembrane region" description="Helical" evidence="9">
    <location>
        <begin position="29"/>
        <end position="52"/>
    </location>
</feature>
<evidence type="ECO:0000313" key="11">
    <source>
        <dbReference type="Proteomes" id="UP000250043"/>
    </source>
</evidence>
<dbReference type="InterPro" id="IPR006370">
    <property type="entry name" value="HB_polyprenyltransferase-like"/>
</dbReference>
<evidence type="ECO:0000256" key="7">
    <source>
        <dbReference type="ARBA" id="ARBA00022989"/>
    </source>
</evidence>
<dbReference type="EC" id="2.5.1.39" evidence="9"/>
<dbReference type="EMBL" id="KV722485">
    <property type="protein sequence ID" value="OCH87452.1"/>
    <property type="molecule type" value="Genomic_DNA"/>
</dbReference>
<dbReference type="FunFam" id="1.20.120.1780:FF:000001">
    <property type="entry name" value="4-hydroxybenzoate octaprenyltransferase"/>
    <property type="match status" value="1"/>
</dbReference>
<feature type="transmembrane region" description="Helical" evidence="9">
    <location>
        <begin position="252"/>
        <end position="273"/>
    </location>
</feature>
<dbReference type="AlphaFoldDB" id="A0A8E2ASR4"/>
<evidence type="ECO:0000256" key="1">
    <source>
        <dbReference type="ARBA" id="ARBA00001946"/>
    </source>
</evidence>
<dbReference type="Gene3D" id="1.10.357.140">
    <property type="entry name" value="UbiA prenyltransferase"/>
    <property type="match status" value="1"/>
</dbReference>
<sequence length="309" mass="34647">MASTKSTSAHQQSPSPKWWSYWRLTRMHMFPAGAIHAFWPCTWGLTMAAYSVRLPPGQLISQALLYFVGSILGHSGGCIWNDICDRDFDRQVERCKDRPLASGEVSVEEATALLMAHVAAYIYLLQATGDDAMRIGSFGILIFFLYPLMKRWTYWPQAWLGIAMHWGLPVAWVSNTGSVNWTLVSTLLLGGISWTIHYDTIYACQDRRDDIKAGVKSTAVRFGKHVRTVLAFFSALFVACLAYAGALNSQGPLYFVITVLGAAAHLAWQLLMLDPESNQSCWSMFMANGDLGYIIWAGMLCDYAQRFWV</sequence>
<keyword evidence="5 9" id="KW-0808">Transferase</keyword>
<keyword evidence="9" id="KW-0999">Mitochondrion inner membrane</keyword>
<comment type="pathway">
    <text evidence="3">Secondary metabolite biosynthesis.</text>
</comment>
<reference evidence="10 11" key="1">
    <citation type="submission" date="2016-07" db="EMBL/GenBank/DDBJ databases">
        <title>Draft genome of the white-rot fungus Obba rivulosa 3A-2.</title>
        <authorList>
            <consortium name="DOE Joint Genome Institute"/>
            <person name="Miettinen O."/>
            <person name="Riley R."/>
            <person name="Acob R."/>
            <person name="Barry K."/>
            <person name="Cullen D."/>
            <person name="De Vries R."/>
            <person name="Hainaut M."/>
            <person name="Hatakka A."/>
            <person name="Henrissat B."/>
            <person name="Hilden K."/>
            <person name="Kuo R."/>
            <person name="Labutti K."/>
            <person name="Lipzen A."/>
            <person name="Makela M.R."/>
            <person name="Sandor L."/>
            <person name="Spatafora J.W."/>
            <person name="Grigoriev I.V."/>
            <person name="Hibbett D.S."/>
        </authorList>
    </citation>
    <scope>NUCLEOTIDE SEQUENCE [LARGE SCALE GENOMIC DNA]</scope>
    <source>
        <strain evidence="10 11">3A-2</strain>
    </source>
</reference>
<comment type="function">
    <text evidence="9">Catalyzes the prenylation of para-hydroxybenzoate (PHB) with an all-trans polyprenyl group. Mediates the second step in the final reaction sequence of coenzyme Q (CoQ) biosynthesis, which is the condensation of the polyisoprenoid side chain with PHB, generating the first membrane-bound Q intermediate.</text>
</comment>
<dbReference type="GO" id="GO:0006744">
    <property type="term" value="P:ubiquinone biosynthetic process"/>
    <property type="evidence" value="ECO:0007669"/>
    <property type="project" value="UniProtKB-UniRule"/>
</dbReference>
<accession>A0A8E2ASR4</accession>
<evidence type="ECO:0000313" key="10">
    <source>
        <dbReference type="EMBL" id="OCH87452.1"/>
    </source>
</evidence>
<keyword evidence="7 9" id="KW-1133">Transmembrane helix</keyword>
<evidence type="ECO:0000256" key="8">
    <source>
        <dbReference type="ARBA" id="ARBA00023136"/>
    </source>
</evidence>